<protein>
    <submittedName>
        <fullName evidence="3">Uncharacterized protein</fullName>
    </submittedName>
</protein>
<gene>
    <name evidence="3" type="ORF">UFOVP58_13</name>
</gene>
<feature type="coiled-coil region" evidence="1">
    <location>
        <begin position="34"/>
        <end position="61"/>
    </location>
</feature>
<proteinExistence type="predicted"/>
<sequence>MNTSSKAVKSVKSTKAVKVVKVKSETFVRLSELRASVRRDLAELKSLNEFYKQELKEAKIDQRIAQMKSAEVRREAAIAKAKAKLDALMSPLVGGKARKASRKPGPVTVTTSAV</sequence>
<organism evidence="3">
    <name type="scientific">uncultured Caudovirales phage</name>
    <dbReference type="NCBI Taxonomy" id="2100421"/>
    <lineage>
        <taxon>Viruses</taxon>
        <taxon>Duplodnaviria</taxon>
        <taxon>Heunggongvirae</taxon>
        <taxon>Uroviricota</taxon>
        <taxon>Caudoviricetes</taxon>
        <taxon>Peduoviridae</taxon>
        <taxon>Maltschvirus</taxon>
        <taxon>Maltschvirus maltsch</taxon>
    </lineage>
</organism>
<evidence type="ECO:0000256" key="1">
    <source>
        <dbReference type="SAM" id="Coils"/>
    </source>
</evidence>
<reference evidence="3" key="1">
    <citation type="submission" date="2020-04" db="EMBL/GenBank/DDBJ databases">
        <authorList>
            <person name="Chiriac C."/>
            <person name="Salcher M."/>
            <person name="Ghai R."/>
            <person name="Kavagutti S V."/>
        </authorList>
    </citation>
    <scope>NUCLEOTIDE SEQUENCE</scope>
</reference>
<evidence type="ECO:0000313" key="3">
    <source>
        <dbReference type="EMBL" id="CAB4124594.1"/>
    </source>
</evidence>
<evidence type="ECO:0000256" key="2">
    <source>
        <dbReference type="SAM" id="MobiDB-lite"/>
    </source>
</evidence>
<feature type="region of interest" description="Disordered" evidence="2">
    <location>
        <begin position="95"/>
        <end position="114"/>
    </location>
</feature>
<dbReference type="EMBL" id="LR796186">
    <property type="protein sequence ID" value="CAB4124594.1"/>
    <property type="molecule type" value="Genomic_DNA"/>
</dbReference>
<keyword evidence="1" id="KW-0175">Coiled coil</keyword>
<accession>A0A6J5KQA6</accession>
<name>A0A6J5KQA6_9CAUD</name>